<accession>A0A174RC18</accession>
<dbReference type="InterPro" id="IPR006860">
    <property type="entry name" value="FecR"/>
</dbReference>
<evidence type="ECO:0000259" key="1">
    <source>
        <dbReference type="Pfam" id="PF04773"/>
    </source>
</evidence>
<dbReference type="Proteomes" id="UP000095606">
    <property type="component" value="Unassembled WGS sequence"/>
</dbReference>
<dbReference type="PANTHER" id="PTHR30273">
    <property type="entry name" value="PERIPLASMIC SIGNAL SENSOR AND SIGMA FACTOR ACTIVATOR FECR-RELATED"/>
    <property type="match status" value="1"/>
</dbReference>
<evidence type="ECO:0000313" key="7">
    <source>
        <dbReference type="Proteomes" id="UP001060104"/>
    </source>
</evidence>
<evidence type="ECO:0000313" key="4">
    <source>
        <dbReference type="EMBL" id="MCS2792229.1"/>
    </source>
</evidence>
<dbReference type="RefSeq" id="WP_029425347.1">
    <property type="nucleotide sequence ID" value="NZ_CABMFH010000030.1"/>
</dbReference>
<reference evidence="3 6" key="1">
    <citation type="submission" date="2015-09" db="EMBL/GenBank/DDBJ databases">
        <authorList>
            <consortium name="Pathogen Informatics"/>
        </authorList>
    </citation>
    <scope>NUCLEOTIDE SEQUENCE [LARGE SCALE GENOMIC DNA]</scope>
    <source>
        <strain evidence="3 6">2789STDY5834846</strain>
    </source>
</reference>
<dbReference type="InterPro" id="IPR012373">
    <property type="entry name" value="Ferrdict_sens_TM"/>
</dbReference>
<dbReference type="EMBL" id="CP103141">
    <property type="protein sequence ID" value="UVQ76882.1"/>
    <property type="molecule type" value="Genomic_DNA"/>
</dbReference>
<dbReference type="Gene3D" id="3.55.50.30">
    <property type="match status" value="1"/>
</dbReference>
<dbReference type="InterPro" id="IPR032508">
    <property type="entry name" value="FecR_C"/>
</dbReference>
<keyword evidence="7" id="KW-1185">Reference proteome</keyword>
<dbReference type="Pfam" id="PF16344">
    <property type="entry name" value="FecR_C"/>
    <property type="match status" value="1"/>
</dbReference>
<dbReference type="PANTHER" id="PTHR30273:SF2">
    <property type="entry name" value="PROTEIN FECR"/>
    <property type="match status" value="1"/>
</dbReference>
<dbReference type="EMBL" id="CZAE01000018">
    <property type="protein sequence ID" value="CUP81526.1"/>
    <property type="molecule type" value="Genomic_DNA"/>
</dbReference>
<evidence type="ECO:0000313" key="6">
    <source>
        <dbReference type="Proteomes" id="UP000095606"/>
    </source>
</evidence>
<reference evidence="4" key="2">
    <citation type="submission" date="2022-08" db="EMBL/GenBank/DDBJ databases">
        <title>Genome Sequencing of Bacteroides fragilis Group Isolates with Nanopore Technology.</title>
        <authorList>
            <person name="Tisza M.J."/>
            <person name="Smith D."/>
            <person name="Dekker J.P."/>
        </authorList>
    </citation>
    <scope>NUCLEOTIDE SEQUENCE</scope>
    <source>
        <strain evidence="4">BFG-351</strain>
        <strain evidence="5">BFG-527</strain>
    </source>
</reference>
<evidence type="ECO:0000313" key="3">
    <source>
        <dbReference type="EMBL" id="CUP81526.1"/>
    </source>
</evidence>
<evidence type="ECO:0000313" key="5">
    <source>
        <dbReference type="EMBL" id="UVQ76882.1"/>
    </source>
</evidence>
<sequence>MNSVRNNIEDEFIKVIAQQNQMYILPDSTKVWMEPGSSIKYAKAFNQKREVWLEGNSFFEVYKQEGSFFQVHINKAFIEVKGTCFQIQQTNAERNEITLFHGKIEFNVESTGEKIVMSPAQKVMYNPNNAQTQVENIMNINWKDGRYNFKDTPLPQLISIVNQIYQSNIILVGKFTEQSSFTGSIRYDESLNDVIEKLCFSLNLTYKNQNNEIVIYN</sequence>
<dbReference type="EMBL" id="JANUTS010000001">
    <property type="protein sequence ID" value="MCS2792229.1"/>
    <property type="molecule type" value="Genomic_DNA"/>
</dbReference>
<protein>
    <submittedName>
        <fullName evidence="3">Anti-sigma factor</fullName>
    </submittedName>
    <submittedName>
        <fullName evidence="4">FecR family protein</fullName>
    </submittedName>
</protein>
<feature type="domain" description="FecR protein" evidence="1">
    <location>
        <begin position="19"/>
        <end position="105"/>
    </location>
</feature>
<proteinExistence type="predicted"/>
<dbReference type="Pfam" id="PF04773">
    <property type="entry name" value="FecR"/>
    <property type="match status" value="1"/>
</dbReference>
<gene>
    <name evidence="3" type="ORF">ERS852461_03451</name>
    <name evidence="4" type="ORF">NXW97_09450</name>
    <name evidence="5" type="ORF">NXY30_11170</name>
</gene>
<dbReference type="Proteomes" id="UP001060104">
    <property type="component" value="Chromosome"/>
</dbReference>
<dbReference type="GO" id="GO:0016989">
    <property type="term" value="F:sigma factor antagonist activity"/>
    <property type="evidence" value="ECO:0007669"/>
    <property type="project" value="TreeGrafter"/>
</dbReference>
<accession>A0A3E5G4K9</accession>
<dbReference type="Gene3D" id="2.60.120.1440">
    <property type="match status" value="1"/>
</dbReference>
<feature type="domain" description="Protein FecR C-terminal" evidence="2">
    <location>
        <begin position="147"/>
        <end position="215"/>
    </location>
</feature>
<dbReference type="AlphaFoldDB" id="A0A3E5G4K9"/>
<evidence type="ECO:0000259" key="2">
    <source>
        <dbReference type="Pfam" id="PF16344"/>
    </source>
</evidence>
<dbReference type="Proteomes" id="UP001204548">
    <property type="component" value="Unassembled WGS sequence"/>
</dbReference>
<organism evidence="3 6">
    <name type="scientific">Bacteroides faecis</name>
    <dbReference type="NCBI Taxonomy" id="674529"/>
    <lineage>
        <taxon>Bacteria</taxon>
        <taxon>Pseudomonadati</taxon>
        <taxon>Bacteroidota</taxon>
        <taxon>Bacteroidia</taxon>
        <taxon>Bacteroidales</taxon>
        <taxon>Bacteroidaceae</taxon>
        <taxon>Bacteroides</taxon>
    </lineage>
</organism>
<dbReference type="GeneID" id="69589043"/>
<name>A0A3E5G4K9_9BACE</name>